<feature type="region of interest" description="Disordered" evidence="4">
    <location>
        <begin position="14"/>
        <end position="39"/>
    </location>
</feature>
<gene>
    <name evidence="8" type="ORF">UFOPK3564_01636</name>
</gene>
<dbReference type="InterPro" id="IPR007419">
    <property type="entry name" value="BFD-like_2Fe2S-bd_dom"/>
</dbReference>
<sequence length="515" mass="53385">MAVRVEALVAAVPSGATDDATGRTPRGGPRSGPARGGRRRERLVVVGGGMASIAVVEAAFAHRGSSHWETTILSGEADAPYDRVRISHLVSPEPRDDVALRPPEWYAAHDVDLRLSTWVEALDTVAQEVVLTSGERLPYDRAVICTGSQPSTPPILGMDLPGVVPFRTRADAATLNRMVRRGALATVIGGGLLGLEAAAGLAEHGASVTIVHRGDRLMERQLDRGAARLLERRIRELGIQLLFEQETERIVGGAAVTGVRFADGDELASDLVVVATGIRPEIRVAKRSGIACDHAILVDDELRTSAPNVWAVGECAQHRGVVYGLWPPIAAQARTAGATIAGVPSGYQGSPLATTLKVVGIELFACGTPWSNTDDDDVDEVISVDTRRGNYRRLALRRGRLDGAVLMGDLSLAAELTELTAGGPAGVGGATVDDELLDAVAGGDAAPRPVPDAQLVCSCNQVSAGEIRGAVAGGCASLADVREATGASGGCGGCATRVEALLAVHHTTSVGAAAD</sequence>
<feature type="domain" description="NADH-rubredoxin oxidoreductase C-terminal" evidence="7">
    <location>
        <begin position="353"/>
        <end position="419"/>
    </location>
</feature>
<evidence type="ECO:0000313" key="8">
    <source>
        <dbReference type="EMBL" id="CAB4917259.1"/>
    </source>
</evidence>
<dbReference type="Gene3D" id="3.30.390.30">
    <property type="match status" value="1"/>
</dbReference>
<dbReference type="Pfam" id="PF04324">
    <property type="entry name" value="Fer2_BFD"/>
    <property type="match status" value="1"/>
</dbReference>
<dbReference type="InterPro" id="IPR036188">
    <property type="entry name" value="FAD/NAD-bd_sf"/>
</dbReference>
<name>A0A6J7HNS1_9ZZZZ</name>
<comment type="cofactor">
    <cofactor evidence="1">
        <name>FAD</name>
        <dbReference type="ChEBI" id="CHEBI:57692"/>
    </cofactor>
</comment>
<dbReference type="GO" id="GO:0016491">
    <property type="term" value="F:oxidoreductase activity"/>
    <property type="evidence" value="ECO:0007669"/>
    <property type="project" value="InterPro"/>
</dbReference>
<accession>A0A6J7HNS1</accession>
<dbReference type="PANTHER" id="PTHR43429:SF3">
    <property type="entry name" value="NITRITE REDUCTASE [NAD(P)H]"/>
    <property type="match status" value="1"/>
</dbReference>
<evidence type="ECO:0000259" key="7">
    <source>
        <dbReference type="Pfam" id="PF18267"/>
    </source>
</evidence>
<evidence type="ECO:0000256" key="3">
    <source>
        <dbReference type="ARBA" id="ARBA00022827"/>
    </source>
</evidence>
<proteinExistence type="predicted"/>
<dbReference type="PRINTS" id="PR00368">
    <property type="entry name" value="FADPNR"/>
</dbReference>
<reference evidence="8" key="1">
    <citation type="submission" date="2020-05" db="EMBL/GenBank/DDBJ databases">
        <authorList>
            <person name="Chiriac C."/>
            <person name="Salcher M."/>
            <person name="Ghai R."/>
            <person name="Kavagutti S V."/>
        </authorList>
    </citation>
    <scope>NUCLEOTIDE SEQUENCE</scope>
</reference>
<evidence type="ECO:0000259" key="6">
    <source>
        <dbReference type="Pfam" id="PF07992"/>
    </source>
</evidence>
<dbReference type="Pfam" id="PF18267">
    <property type="entry name" value="Rubredoxin_C"/>
    <property type="match status" value="1"/>
</dbReference>
<feature type="compositionally biased region" description="Low complexity" evidence="4">
    <location>
        <begin position="22"/>
        <end position="33"/>
    </location>
</feature>
<evidence type="ECO:0000256" key="4">
    <source>
        <dbReference type="SAM" id="MobiDB-lite"/>
    </source>
</evidence>
<evidence type="ECO:0000256" key="1">
    <source>
        <dbReference type="ARBA" id="ARBA00001974"/>
    </source>
</evidence>
<dbReference type="Gene3D" id="3.50.50.60">
    <property type="entry name" value="FAD/NAD(P)-binding domain"/>
    <property type="match status" value="2"/>
</dbReference>
<dbReference type="PANTHER" id="PTHR43429">
    <property type="entry name" value="PYRIDINE NUCLEOTIDE-DISULFIDE OXIDOREDUCTASE DOMAIN-CONTAINING"/>
    <property type="match status" value="1"/>
</dbReference>
<dbReference type="Gene3D" id="1.10.10.1100">
    <property type="entry name" value="BFD-like [2Fe-2S]-binding domain"/>
    <property type="match status" value="1"/>
</dbReference>
<feature type="domain" description="BFD-like [2Fe-2S]-binding" evidence="5">
    <location>
        <begin position="455"/>
        <end position="503"/>
    </location>
</feature>
<organism evidence="8">
    <name type="scientific">freshwater metagenome</name>
    <dbReference type="NCBI Taxonomy" id="449393"/>
    <lineage>
        <taxon>unclassified sequences</taxon>
        <taxon>metagenomes</taxon>
        <taxon>ecological metagenomes</taxon>
    </lineage>
</organism>
<dbReference type="EMBL" id="CAFBMK010000088">
    <property type="protein sequence ID" value="CAB4917259.1"/>
    <property type="molecule type" value="Genomic_DNA"/>
</dbReference>
<keyword evidence="2" id="KW-0285">Flavoprotein</keyword>
<dbReference type="InterPro" id="IPR041854">
    <property type="entry name" value="BFD-like_2Fe2S-bd_dom_sf"/>
</dbReference>
<dbReference type="InterPro" id="IPR041575">
    <property type="entry name" value="Rubredoxin_C"/>
</dbReference>
<evidence type="ECO:0000256" key="2">
    <source>
        <dbReference type="ARBA" id="ARBA00022630"/>
    </source>
</evidence>
<dbReference type="AlphaFoldDB" id="A0A6J7HNS1"/>
<dbReference type="SUPFAM" id="SSF51905">
    <property type="entry name" value="FAD/NAD(P)-binding domain"/>
    <property type="match status" value="1"/>
</dbReference>
<dbReference type="PRINTS" id="PR00411">
    <property type="entry name" value="PNDRDTASEI"/>
</dbReference>
<keyword evidence="3" id="KW-0274">FAD</keyword>
<feature type="domain" description="FAD/NAD(P)-binding" evidence="6">
    <location>
        <begin position="42"/>
        <end position="320"/>
    </location>
</feature>
<dbReference type="InterPro" id="IPR016156">
    <property type="entry name" value="FAD/NAD-linked_Rdtase_dimer_sf"/>
</dbReference>
<evidence type="ECO:0000259" key="5">
    <source>
        <dbReference type="Pfam" id="PF04324"/>
    </source>
</evidence>
<protein>
    <submittedName>
        <fullName evidence="8">Unannotated protein</fullName>
    </submittedName>
</protein>
<dbReference type="InterPro" id="IPR023753">
    <property type="entry name" value="FAD/NAD-binding_dom"/>
</dbReference>
<dbReference type="InterPro" id="IPR050260">
    <property type="entry name" value="FAD-bd_OxRdtase"/>
</dbReference>
<dbReference type="Pfam" id="PF07992">
    <property type="entry name" value="Pyr_redox_2"/>
    <property type="match status" value="1"/>
</dbReference>